<reference evidence="11 12" key="1">
    <citation type="journal article" date="2015" name="Genome Biol. Evol.">
        <title>Comparative Genomics of a Bacterivorous Green Alga Reveals Evolutionary Causalities and Consequences of Phago-Mixotrophic Mode of Nutrition.</title>
        <authorList>
            <person name="Burns J.A."/>
            <person name="Paasch A."/>
            <person name="Narechania A."/>
            <person name="Kim E."/>
        </authorList>
    </citation>
    <scope>NUCLEOTIDE SEQUENCE [LARGE SCALE GENOMIC DNA]</scope>
    <source>
        <strain evidence="11 12">PLY_AMNH</strain>
    </source>
</reference>
<evidence type="ECO:0000256" key="7">
    <source>
        <dbReference type="ARBA" id="ARBA00023128"/>
    </source>
</evidence>
<keyword evidence="5" id="KW-0677">Repeat</keyword>
<evidence type="ECO:0000256" key="5">
    <source>
        <dbReference type="ARBA" id="ARBA00022737"/>
    </source>
</evidence>
<keyword evidence="3 10" id="KW-0813">Transport</keyword>
<evidence type="ECO:0000256" key="1">
    <source>
        <dbReference type="ARBA" id="ARBA00004225"/>
    </source>
</evidence>
<dbReference type="PANTHER" id="PTHR45624">
    <property type="entry name" value="MITOCHONDRIAL BASIC AMINO ACIDS TRANSPORTER-RELATED"/>
    <property type="match status" value="1"/>
</dbReference>
<evidence type="ECO:0000256" key="6">
    <source>
        <dbReference type="ARBA" id="ARBA00022989"/>
    </source>
</evidence>
<evidence type="ECO:0000313" key="12">
    <source>
        <dbReference type="Proteomes" id="UP001190700"/>
    </source>
</evidence>
<proteinExistence type="inferred from homology"/>
<comment type="caution">
    <text evidence="11">The sequence shown here is derived from an EMBL/GenBank/DDBJ whole genome shotgun (WGS) entry which is preliminary data.</text>
</comment>
<dbReference type="EMBL" id="LGRX02026053">
    <property type="protein sequence ID" value="KAK3251411.1"/>
    <property type="molecule type" value="Genomic_DNA"/>
</dbReference>
<dbReference type="Proteomes" id="UP001190700">
    <property type="component" value="Unassembled WGS sequence"/>
</dbReference>
<dbReference type="PROSITE" id="PS50920">
    <property type="entry name" value="SOLCAR"/>
    <property type="match status" value="3"/>
</dbReference>
<evidence type="ECO:0000256" key="9">
    <source>
        <dbReference type="PROSITE-ProRule" id="PRU00282"/>
    </source>
</evidence>
<protein>
    <recommendedName>
        <fullName evidence="13">Mitochondrial carrier protein</fullName>
    </recommendedName>
</protein>
<dbReference type="PANTHER" id="PTHR45624:SF10">
    <property type="entry name" value="SLC (SOLUTE CARRIER) HOMOLOG"/>
    <property type="match status" value="1"/>
</dbReference>
<keyword evidence="8 9" id="KW-0472">Membrane</keyword>
<gene>
    <name evidence="11" type="ORF">CYMTET_39247</name>
</gene>
<evidence type="ECO:0000256" key="8">
    <source>
        <dbReference type="ARBA" id="ARBA00023136"/>
    </source>
</evidence>
<dbReference type="Gene3D" id="1.50.40.10">
    <property type="entry name" value="Mitochondrial carrier domain"/>
    <property type="match status" value="1"/>
</dbReference>
<comment type="similarity">
    <text evidence="2 10">Belongs to the mitochondrial carrier (TC 2.A.29) family.</text>
</comment>
<keyword evidence="4 9" id="KW-0812">Transmembrane</keyword>
<sequence>MQVNPEQWRGRIYTNVSEIIAKEGVGSIYRGLFFPALGFGAINLTVFGTRKVVSDFLLQREGNNALLKDPANSTTTRSLTDLENLMCGMTAGFTSSFVRTPIERVKTVMQVATTEGTKAPYRNSVACAMALVRKEGFFNGLFTGLNSTIAREIPQYSLVFVVYDYAKPFVHKTLFTDKNGSLSSTPTSIAVSQCLAGGITGCVSWIPPTYCMDVIKSRIQGAPDGTYAGLWDCAKKTYAKDGLKVFFRGLDLALMRAFPLHGCIFLGYEVTYSILNQHFPEENNLTTCCV</sequence>
<dbReference type="InterPro" id="IPR018108">
    <property type="entry name" value="MCP_transmembrane"/>
</dbReference>
<dbReference type="GO" id="GO:0022857">
    <property type="term" value="F:transmembrane transporter activity"/>
    <property type="evidence" value="ECO:0007669"/>
    <property type="project" value="TreeGrafter"/>
</dbReference>
<keyword evidence="7" id="KW-0496">Mitochondrion</keyword>
<organism evidence="11 12">
    <name type="scientific">Cymbomonas tetramitiformis</name>
    <dbReference type="NCBI Taxonomy" id="36881"/>
    <lineage>
        <taxon>Eukaryota</taxon>
        <taxon>Viridiplantae</taxon>
        <taxon>Chlorophyta</taxon>
        <taxon>Pyramimonadophyceae</taxon>
        <taxon>Pyramimonadales</taxon>
        <taxon>Pyramimonadaceae</taxon>
        <taxon>Cymbomonas</taxon>
    </lineage>
</organism>
<comment type="subcellular location">
    <subcellularLocation>
        <location evidence="1">Mitochondrion membrane</location>
        <topology evidence="1">Multi-pass membrane protein</topology>
    </subcellularLocation>
</comment>
<evidence type="ECO:0000313" key="11">
    <source>
        <dbReference type="EMBL" id="KAK3251411.1"/>
    </source>
</evidence>
<keyword evidence="12" id="KW-1185">Reference proteome</keyword>
<evidence type="ECO:0000256" key="2">
    <source>
        <dbReference type="ARBA" id="ARBA00006375"/>
    </source>
</evidence>
<dbReference type="SUPFAM" id="SSF103506">
    <property type="entry name" value="Mitochondrial carrier"/>
    <property type="match status" value="1"/>
</dbReference>
<dbReference type="InterPro" id="IPR050567">
    <property type="entry name" value="Mitochondrial_Carrier"/>
</dbReference>
<evidence type="ECO:0008006" key="13">
    <source>
        <dbReference type="Google" id="ProtNLM"/>
    </source>
</evidence>
<name>A0AAE0CAH0_9CHLO</name>
<feature type="repeat" description="Solcar" evidence="9">
    <location>
        <begin position="188"/>
        <end position="274"/>
    </location>
</feature>
<feature type="repeat" description="Solcar" evidence="9">
    <location>
        <begin position="79"/>
        <end position="169"/>
    </location>
</feature>
<evidence type="ECO:0000256" key="10">
    <source>
        <dbReference type="RuleBase" id="RU000488"/>
    </source>
</evidence>
<keyword evidence="6" id="KW-1133">Transmembrane helix</keyword>
<feature type="repeat" description="Solcar" evidence="9">
    <location>
        <begin position="1"/>
        <end position="56"/>
    </location>
</feature>
<accession>A0AAE0CAH0</accession>
<dbReference type="Pfam" id="PF00153">
    <property type="entry name" value="Mito_carr"/>
    <property type="match status" value="2"/>
</dbReference>
<dbReference type="InterPro" id="IPR023395">
    <property type="entry name" value="MCP_dom_sf"/>
</dbReference>
<dbReference type="GO" id="GO:0031966">
    <property type="term" value="C:mitochondrial membrane"/>
    <property type="evidence" value="ECO:0007669"/>
    <property type="project" value="UniProtKB-SubCell"/>
</dbReference>
<dbReference type="AlphaFoldDB" id="A0AAE0CAH0"/>
<evidence type="ECO:0000256" key="3">
    <source>
        <dbReference type="ARBA" id="ARBA00022448"/>
    </source>
</evidence>
<evidence type="ECO:0000256" key="4">
    <source>
        <dbReference type="ARBA" id="ARBA00022692"/>
    </source>
</evidence>